<dbReference type="AlphaFoldDB" id="A0AAW9WD06"/>
<reference evidence="1 2" key="1">
    <citation type="submission" date="2019-09" db="EMBL/GenBank/DDBJ databases">
        <title>Draft genome sequencing of Hungatella hathewayi 123Y-2.</title>
        <authorList>
            <person name="Lv Q."/>
            <person name="Li S."/>
        </authorList>
    </citation>
    <scope>NUCLEOTIDE SEQUENCE [LARGE SCALE GENOMIC DNA]</scope>
    <source>
        <strain evidence="1 2">123Y-2</strain>
    </source>
</reference>
<protein>
    <submittedName>
        <fullName evidence="1">Uncharacterized protein</fullName>
    </submittedName>
</protein>
<comment type="caution">
    <text evidence="1">The sequence shown here is derived from an EMBL/GenBank/DDBJ whole genome shotgun (WGS) entry which is preliminary data.</text>
</comment>
<sequence>MTYKFDKQTILPGYRLPEDGIVPFLLIIVKNKIISSKPVEFQTKCCYNKSKYSVISQ</sequence>
<dbReference type="Proteomes" id="UP000434223">
    <property type="component" value="Unassembled WGS sequence"/>
</dbReference>
<gene>
    <name evidence="1" type="ORF">GNE07_04795</name>
</gene>
<organism evidence="1 2">
    <name type="scientific">Hungatella hathewayi</name>
    <dbReference type="NCBI Taxonomy" id="154046"/>
    <lineage>
        <taxon>Bacteria</taxon>
        <taxon>Bacillati</taxon>
        <taxon>Bacillota</taxon>
        <taxon>Clostridia</taxon>
        <taxon>Lachnospirales</taxon>
        <taxon>Lachnospiraceae</taxon>
        <taxon>Hungatella</taxon>
    </lineage>
</organism>
<dbReference type="EMBL" id="WNME01000002">
    <property type="protein sequence ID" value="MUB62388.1"/>
    <property type="molecule type" value="Genomic_DNA"/>
</dbReference>
<proteinExistence type="predicted"/>
<evidence type="ECO:0000313" key="1">
    <source>
        <dbReference type="EMBL" id="MUB62388.1"/>
    </source>
</evidence>
<evidence type="ECO:0000313" key="2">
    <source>
        <dbReference type="Proteomes" id="UP000434223"/>
    </source>
</evidence>
<accession>A0AAW9WD06</accession>
<name>A0AAW9WD06_9FIRM</name>